<comment type="caution">
    <text evidence="1">The sequence shown here is derived from an EMBL/GenBank/DDBJ whole genome shotgun (WGS) entry which is preliminary data.</text>
</comment>
<sequence>MTDETKTPPAEPRVLSSEDLLRGAREVAIQHGAETYRLRLTNNDKLILTK</sequence>
<dbReference type="AlphaFoldDB" id="A0A9X9XDV3"/>
<proteinExistence type="predicted"/>
<name>A0A9X9XDV3_9PROT</name>
<accession>A0A9X9XDV3</accession>
<evidence type="ECO:0000313" key="1">
    <source>
        <dbReference type="EMBL" id="MBR0681889.1"/>
    </source>
</evidence>
<reference evidence="1" key="1">
    <citation type="submission" date="2020-01" db="EMBL/GenBank/DDBJ databases">
        <authorList>
            <person name="Rat A."/>
        </authorList>
    </citation>
    <scope>NUCLEOTIDE SEQUENCE</scope>
    <source>
        <strain evidence="1">LMG 31228</strain>
    </source>
</reference>
<dbReference type="Proteomes" id="UP001138709">
    <property type="component" value="Unassembled WGS sequence"/>
</dbReference>
<organism evidence="1 2">
    <name type="scientific">Neoroseomonas eburnea</name>
    <dbReference type="NCBI Taxonomy" id="1346889"/>
    <lineage>
        <taxon>Bacteria</taxon>
        <taxon>Pseudomonadati</taxon>
        <taxon>Pseudomonadota</taxon>
        <taxon>Alphaproteobacteria</taxon>
        <taxon>Acetobacterales</taxon>
        <taxon>Acetobacteraceae</taxon>
        <taxon>Neoroseomonas</taxon>
    </lineage>
</organism>
<dbReference type="Gene3D" id="2.10.70.10">
    <property type="entry name" value="Complement Module, domain 1"/>
    <property type="match status" value="1"/>
</dbReference>
<keyword evidence="2" id="KW-1185">Reference proteome</keyword>
<dbReference type="EMBL" id="JAAEDL010000014">
    <property type="protein sequence ID" value="MBR0681889.1"/>
    <property type="molecule type" value="Genomic_DNA"/>
</dbReference>
<evidence type="ECO:0000313" key="2">
    <source>
        <dbReference type="Proteomes" id="UP001138709"/>
    </source>
</evidence>
<gene>
    <name evidence="1" type="ORF">GXW74_15450</name>
</gene>
<dbReference type="InterPro" id="IPR019600">
    <property type="entry name" value="Hemin_uptake_protein_HemP"/>
</dbReference>
<reference evidence="1" key="2">
    <citation type="journal article" date="2021" name="Syst. Appl. Microbiol.">
        <title>Roseomonas hellenica sp. nov., isolated from roots of wild-growing Alkanna tinctoria.</title>
        <authorList>
            <person name="Rat A."/>
            <person name="Naranjo H.D."/>
            <person name="Lebbe L."/>
            <person name="Cnockaert M."/>
            <person name="Krigas N."/>
            <person name="Grigoriadou K."/>
            <person name="Maloupa E."/>
            <person name="Willems A."/>
        </authorList>
    </citation>
    <scope>NUCLEOTIDE SEQUENCE</scope>
    <source>
        <strain evidence="1">LMG 31228</strain>
    </source>
</reference>
<dbReference type="RefSeq" id="WP_211847406.1">
    <property type="nucleotide sequence ID" value="NZ_JAAEDL010000014.1"/>
</dbReference>
<dbReference type="Pfam" id="PF10636">
    <property type="entry name" value="hemP"/>
    <property type="match status" value="1"/>
</dbReference>
<protein>
    <submittedName>
        <fullName evidence="1">Hemin uptake protein HemP</fullName>
    </submittedName>
</protein>